<organism evidence="1">
    <name type="scientific">marine sediment metagenome</name>
    <dbReference type="NCBI Taxonomy" id="412755"/>
    <lineage>
        <taxon>unclassified sequences</taxon>
        <taxon>metagenomes</taxon>
        <taxon>ecological metagenomes</taxon>
    </lineage>
</organism>
<sequence>MDSKQIQLAIEAREWAELSMEFAEANVTSYEIRYWETLSKLVNAKLPEPAKKKNRLIR</sequence>
<name>A0A0F9U9L3_9ZZZZ</name>
<proteinExistence type="predicted"/>
<comment type="caution">
    <text evidence="1">The sequence shown here is derived from an EMBL/GenBank/DDBJ whole genome shotgun (WGS) entry which is preliminary data.</text>
</comment>
<gene>
    <name evidence="1" type="ORF">LCGC14_0248410</name>
</gene>
<accession>A0A0F9U9L3</accession>
<dbReference type="EMBL" id="LAZR01000129">
    <property type="protein sequence ID" value="KKN88279.1"/>
    <property type="molecule type" value="Genomic_DNA"/>
</dbReference>
<dbReference type="AlphaFoldDB" id="A0A0F9U9L3"/>
<protein>
    <submittedName>
        <fullName evidence="1">Uncharacterized protein</fullName>
    </submittedName>
</protein>
<evidence type="ECO:0000313" key="1">
    <source>
        <dbReference type="EMBL" id="KKN88279.1"/>
    </source>
</evidence>
<reference evidence="1" key="1">
    <citation type="journal article" date="2015" name="Nature">
        <title>Complex archaea that bridge the gap between prokaryotes and eukaryotes.</title>
        <authorList>
            <person name="Spang A."/>
            <person name="Saw J.H."/>
            <person name="Jorgensen S.L."/>
            <person name="Zaremba-Niedzwiedzka K."/>
            <person name="Martijn J."/>
            <person name="Lind A.E."/>
            <person name="van Eijk R."/>
            <person name="Schleper C."/>
            <person name="Guy L."/>
            <person name="Ettema T.J."/>
        </authorList>
    </citation>
    <scope>NUCLEOTIDE SEQUENCE</scope>
</reference>